<name>A0A8S2ECS9_9BILA</name>
<dbReference type="AlphaFoldDB" id="A0A8S2ECS9"/>
<organism evidence="1 3">
    <name type="scientific">Didymodactylos carnosus</name>
    <dbReference type="NCBI Taxonomy" id="1234261"/>
    <lineage>
        <taxon>Eukaryota</taxon>
        <taxon>Metazoa</taxon>
        <taxon>Spiralia</taxon>
        <taxon>Gnathifera</taxon>
        <taxon>Rotifera</taxon>
        <taxon>Eurotatoria</taxon>
        <taxon>Bdelloidea</taxon>
        <taxon>Philodinida</taxon>
        <taxon>Philodinidae</taxon>
        <taxon>Didymodactylos</taxon>
    </lineage>
</organism>
<accession>A0A8S2ECS9</accession>
<protein>
    <submittedName>
        <fullName evidence="1">Uncharacterized protein</fullName>
    </submittedName>
</protein>
<reference evidence="1" key="1">
    <citation type="submission" date="2021-02" db="EMBL/GenBank/DDBJ databases">
        <authorList>
            <person name="Nowell W R."/>
        </authorList>
    </citation>
    <scope>NUCLEOTIDE SEQUENCE</scope>
</reference>
<evidence type="ECO:0000313" key="2">
    <source>
        <dbReference type="EMBL" id="CAF3882231.1"/>
    </source>
</evidence>
<evidence type="ECO:0000313" key="1">
    <source>
        <dbReference type="EMBL" id="CAF1113478.1"/>
    </source>
</evidence>
<evidence type="ECO:0000313" key="3">
    <source>
        <dbReference type="Proteomes" id="UP000677228"/>
    </source>
</evidence>
<dbReference type="Proteomes" id="UP000682733">
    <property type="component" value="Unassembled WGS sequence"/>
</dbReference>
<dbReference type="Proteomes" id="UP000677228">
    <property type="component" value="Unassembled WGS sequence"/>
</dbReference>
<proteinExistence type="predicted"/>
<gene>
    <name evidence="1" type="ORF">OVA965_LOCUS19854</name>
    <name evidence="2" type="ORF">TMI583_LOCUS20043</name>
</gene>
<dbReference type="EMBL" id="CAJNOK010010352">
    <property type="protein sequence ID" value="CAF1113478.1"/>
    <property type="molecule type" value="Genomic_DNA"/>
</dbReference>
<dbReference type="EMBL" id="CAJOBA010014103">
    <property type="protein sequence ID" value="CAF3882231.1"/>
    <property type="molecule type" value="Genomic_DNA"/>
</dbReference>
<comment type="caution">
    <text evidence="1">The sequence shown here is derived from an EMBL/GenBank/DDBJ whole genome shotgun (WGS) entry which is preliminary data.</text>
</comment>
<sequence length="169" mass="19916">MKYSQLISFFIKLFNYTRYNLVIKEDIAQISGDWMKQFCDQNIRIIRSVGQQDDRNLSTILIELLNEYKQDEKLTIVPLNIAGIHGIPFALIFNKKPIYKYNLKEFDNNIKGKHLIDILTSSSFFSENLTKQVHDLATFQTFNDTYDKNFEQLKADILDLNFDQKISFL</sequence>